<dbReference type="AlphaFoldDB" id="A0A1F6M487"/>
<evidence type="ECO:0000313" key="1">
    <source>
        <dbReference type="EMBL" id="OGH66416.1"/>
    </source>
</evidence>
<dbReference type="SUPFAM" id="SSF102405">
    <property type="entry name" value="MCP/YpsA-like"/>
    <property type="match status" value="2"/>
</dbReference>
<evidence type="ECO:0000313" key="2">
    <source>
        <dbReference type="Proteomes" id="UP000178742"/>
    </source>
</evidence>
<evidence type="ECO:0008006" key="3">
    <source>
        <dbReference type="Google" id="ProtNLM"/>
    </source>
</evidence>
<dbReference type="Pfam" id="PF03641">
    <property type="entry name" value="Lysine_decarbox"/>
    <property type="match status" value="2"/>
</dbReference>
<sequence length="457" mass="51531">MRKEHIKKMHEQASQVFSYAQREVDYRESWRIFRIMAEFVEGFEFLSTIENDITILGSARIKPDTEYYKVAYELGALLGKNKFTVLTGGGPGIMEAANKGTFETGAQSYGVNIELPFEQVLNPYVNHSTSFNYFFTRKVMLTSPASAFVVFPGGFGTLDELFEIVDLMNQGFMGRVPIVLIGKKFWTPMMEFLENTAVHLGSVKEKTLDSWVIVDTAEEAYKHLKSVKGKPLLCDLSPTNFRCKENVDWKVFRIMAELVEGFEFLNFVKDDVTVLGTKSKLAKANYYEDAYDLGQHLGDNGYMTVTGGGFGIAECVNRGAFEVGGASIGLGIKIADKPLLNQYLTKSLSFIFPFTRKLIVTAPSRAFVFFPGGIGALHQLFEVLTLMQTKKMPRRPVILVDHEFWTPLHHFIKESLVHDVHTISDEDDELYQIVDTVEGIMHAIEEWKPPKSAEAAK</sequence>
<dbReference type="InterPro" id="IPR052341">
    <property type="entry name" value="LOG_family_nucleotidases"/>
</dbReference>
<organism evidence="1 2">
    <name type="scientific">Candidatus Magasanikbacteria bacterium RIFCSPHIGHO2_02_FULL_41_13</name>
    <dbReference type="NCBI Taxonomy" id="1798676"/>
    <lineage>
        <taxon>Bacteria</taxon>
        <taxon>Candidatus Magasanikiibacteriota</taxon>
    </lineage>
</organism>
<protein>
    <recommendedName>
        <fullName evidence="3">Cytokinin riboside 5'-monophosphate phosphoribohydrolase</fullName>
    </recommendedName>
</protein>
<dbReference type="Gene3D" id="3.40.50.450">
    <property type="match status" value="2"/>
</dbReference>
<dbReference type="InterPro" id="IPR031100">
    <property type="entry name" value="LOG_fam"/>
</dbReference>
<accession>A0A1F6M487</accession>
<dbReference type="GO" id="GO:0005829">
    <property type="term" value="C:cytosol"/>
    <property type="evidence" value="ECO:0007669"/>
    <property type="project" value="TreeGrafter"/>
</dbReference>
<dbReference type="STRING" id="1798676.A3B90_00190"/>
<dbReference type="InterPro" id="IPR005269">
    <property type="entry name" value="LOG"/>
</dbReference>
<dbReference type="Proteomes" id="UP000178742">
    <property type="component" value="Unassembled WGS sequence"/>
</dbReference>
<proteinExistence type="predicted"/>
<comment type="caution">
    <text evidence="1">The sequence shown here is derived from an EMBL/GenBank/DDBJ whole genome shotgun (WGS) entry which is preliminary data.</text>
</comment>
<dbReference type="PANTHER" id="PTHR43393">
    <property type="entry name" value="CYTOKININ RIBOSIDE 5'-MONOPHOSPHATE PHOSPHORIBOHYDROLASE"/>
    <property type="match status" value="1"/>
</dbReference>
<gene>
    <name evidence="1" type="ORF">A3B90_00190</name>
</gene>
<dbReference type="PANTHER" id="PTHR43393:SF3">
    <property type="entry name" value="LYSINE DECARBOXYLASE-LIKE PROTEIN"/>
    <property type="match status" value="1"/>
</dbReference>
<dbReference type="NCBIfam" id="TIGR00730">
    <property type="entry name" value="Rossman fold protein, TIGR00730 family"/>
    <property type="match status" value="2"/>
</dbReference>
<dbReference type="GO" id="GO:0009691">
    <property type="term" value="P:cytokinin biosynthetic process"/>
    <property type="evidence" value="ECO:0007669"/>
    <property type="project" value="InterPro"/>
</dbReference>
<dbReference type="EMBL" id="MFPX01000018">
    <property type="protein sequence ID" value="OGH66416.1"/>
    <property type="molecule type" value="Genomic_DNA"/>
</dbReference>
<reference evidence="1 2" key="1">
    <citation type="journal article" date="2016" name="Nat. Commun.">
        <title>Thousands of microbial genomes shed light on interconnected biogeochemical processes in an aquifer system.</title>
        <authorList>
            <person name="Anantharaman K."/>
            <person name="Brown C.T."/>
            <person name="Hug L.A."/>
            <person name="Sharon I."/>
            <person name="Castelle C.J."/>
            <person name="Probst A.J."/>
            <person name="Thomas B.C."/>
            <person name="Singh A."/>
            <person name="Wilkins M.J."/>
            <person name="Karaoz U."/>
            <person name="Brodie E.L."/>
            <person name="Williams K.H."/>
            <person name="Hubbard S.S."/>
            <person name="Banfield J.F."/>
        </authorList>
    </citation>
    <scope>NUCLEOTIDE SEQUENCE [LARGE SCALE GENOMIC DNA]</scope>
</reference>
<name>A0A1F6M487_9BACT</name>
<dbReference type="GO" id="GO:0016787">
    <property type="term" value="F:hydrolase activity"/>
    <property type="evidence" value="ECO:0007669"/>
    <property type="project" value="InterPro"/>
</dbReference>